<accession>A0ABN7VW58</accession>
<sequence length="259" mass="29208">MCNFSESSNAGYYPIPHHITANKYVNCNHCNALKLPSKSPRMCCSNGKVLLAEPRVLPFLNHLLSSQDDIAKNFRYKIRAYNSAFAFTSTGIKLDNNLANAQNGLPAENVVNLAMLIHADIPGLNLRTFNALLASQVAAIWIDTEIPSDVTQNCDIVLHTKMNKLIHISEFNACYDPLSYPILFPYSEQGWSPRKIPYRAMSLRVVEPNVDENFHDEENEENDLEYENNNTSISEVFNNEDTTKLEHNDNANNNVISSK</sequence>
<dbReference type="Proteomes" id="UP000789901">
    <property type="component" value="Unassembled WGS sequence"/>
</dbReference>
<evidence type="ECO:0000313" key="2">
    <source>
        <dbReference type="Proteomes" id="UP000789901"/>
    </source>
</evidence>
<gene>
    <name evidence="1" type="ORF">GMARGA_LOCUS23589</name>
</gene>
<keyword evidence="2" id="KW-1185">Reference proteome</keyword>
<dbReference type="PANTHER" id="PTHR45786:SF74">
    <property type="entry name" value="ATP-DEPENDENT DNA HELICASE"/>
    <property type="match status" value="1"/>
</dbReference>
<organism evidence="1 2">
    <name type="scientific">Gigaspora margarita</name>
    <dbReference type="NCBI Taxonomy" id="4874"/>
    <lineage>
        <taxon>Eukaryota</taxon>
        <taxon>Fungi</taxon>
        <taxon>Fungi incertae sedis</taxon>
        <taxon>Mucoromycota</taxon>
        <taxon>Glomeromycotina</taxon>
        <taxon>Glomeromycetes</taxon>
        <taxon>Diversisporales</taxon>
        <taxon>Gigasporaceae</taxon>
        <taxon>Gigaspora</taxon>
    </lineage>
</organism>
<evidence type="ECO:0000313" key="1">
    <source>
        <dbReference type="EMBL" id="CAG8803171.1"/>
    </source>
</evidence>
<dbReference type="PANTHER" id="PTHR45786">
    <property type="entry name" value="DNA BINDING PROTEIN-LIKE"/>
    <property type="match status" value="1"/>
</dbReference>
<name>A0ABN7VW58_GIGMA</name>
<dbReference type="EMBL" id="CAJVQB010024027">
    <property type="protein sequence ID" value="CAG8803171.1"/>
    <property type="molecule type" value="Genomic_DNA"/>
</dbReference>
<proteinExistence type="predicted"/>
<protein>
    <submittedName>
        <fullName evidence="1">8940_t:CDS:1</fullName>
    </submittedName>
</protein>
<reference evidence="1 2" key="1">
    <citation type="submission" date="2021-06" db="EMBL/GenBank/DDBJ databases">
        <authorList>
            <person name="Kallberg Y."/>
            <person name="Tangrot J."/>
            <person name="Rosling A."/>
        </authorList>
    </citation>
    <scope>NUCLEOTIDE SEQUENCE [LARGE SCALE GENOMIC DNA]</scope>
    <source>
        <strain evidence="1 2">120-4 pot B 10/14</strain>
    </source>
</reference>
<comment type="caution">
    <text evidence="1">The sequence shown here is derived from an EMBL/GenBank/DDBJ whole genome shotgun (WGS) entry which is preliminary data.</text>
</comment>